<protein>
    <submittedName>
        <fullName evidence="2">Uncharacterized protein</fullName>
    </submittedName>
</protein>
<dbReference type="Proteomes" id="UP001491310">
    <property type="component" value="Unassembled WGS sequence"/>
</dbReference>
<keyword evidence="3" id="KW-1185">Reference proteome</keyword>
<evidence type="ECO:0000313" key="2">
    <source>
        <dbReference type="EMBL" id="KAK9909504.1"/>
    </source>
</evidence>
<gene>
    <name evidence="2" type="ORF">WJX75_003272</name>
</gene>
<comment type="caution">
    <text evidence="2">The sequence shown here is derived from an EMBL/GenBank/DDBJ whole genome shotgun (WGS) entry which is preliminary data.</text>
</comment>
<reference evidence="2 3" key="1">
    <citation type="journal article" date="2024" name="Nat. Commun.">
        <title>Phylogenomics reveals the evolutionary origins of lichenization in chlorophyte algae.</title>
        <authorList>
            <person name="Puginier C."/>
            <person name="Libourel C."/>
            <person name="Otte J."/>
            <person name="Skaloud P."/>
            <person name="Haon M."/>
            <person name="Grisel S."/>
            <person name="Petersen M."/>
            <person name="Berrin J.G."/>
            <person name="Delaux P.M."/>
            <person name="Dal Grande F."/>
            <person name="Keller J."/>
        </authorList>
    </citation>
    <scope>NUCLEOTIDE SEQUENCE [LARGE SCALE GENOMIC DNA]</scope>
    <source>
        <strain evidence="2 3">SAG 216-7</strain>
    </source>
</reference>
<organism evidence="2 3">
    <name type="scientific">Coccomyxa subellipsoidea</name>
    <dbReference type="NCBI Taxonomy" id="248742"/>
    <lineage>
        <taxon>Eukaryota</taxon>
        <taxon>Viridiplantae</taxon>
        <taxon>Chlorophyta</taxon>
        <taxon>core chlorophytes</taxon>
        <taxon>Trebouxiophyceae</taxon>
        <taxon>Trebouxiophyceae incertae sedis</taxon>
        <taxon>Coccomyxaceae</taxon>
        <taxon>Coccomyxa</taxon>
    </lineage>
</organism>
<keyword evidence="1" id="KW-0732">Signal</keyword>
<accession>A0ABR2YR27</accession>
<name>A0ABR2YR27_9CHLO</name>
<feature type="signal peptide" evidence="1">
    <location>
        <begin position="1"/>
        <end position="27"/>
    </location>
</feature>
<dbReference type="EMBL" id="JALJOT010000006">
    <property type="protein sequence ID" value="KAK9909504.1"/>
    <property type="molecule type" value="Genomic_DNA"/>
</dbReference>
<proteinExistence type="predicted"/>
<feature type="chain" id="PRO_5047364510" evidence="1">
    <location>
        <begin position="28"/>
        <end position="119"/>
    </location>
</feature>
<sequence length="119" mass="12468">MPFCQYKQVCKCLAGLQLLFLCAVIVATESTTPQAIQSTPPTTTKVTVTDTSTQATTQSSTPTPILTTLPQGSTAFSGSRTRAFCSTYHEIAEPSCAAAAAVTTSHTCFALDFDSHIAA</sequence>
<evidence type="ECO:0000313" key="3">
    <source>
        <dbReference type="Proteomes" id="UP001491310"/>
    </source>
</evidence>
<evidence type="ECO:0000256" key="1">
    <source>
        <dbReference type="SAM" id="SignalP"/>
    </source>
</evidence>